<dbReference type="InterPro" id="IPR002300">
    <property type="entry name" value="aa-tRNA-synth_Ia"/>
</dbReference>
<accession>X1SZB9</accession>
<feature type="non-terminal residue" evidence="7">
    <location>
        <position position="287"/>
    </location>
</feature>
<keyword evidence="4" id="KW-0648">Protein biosynthesis</keyword>
<dbReference type="Gene3D" id="3.40.50.620">
    <property type="entry name" value="HUPs"/>
    <property type="match status" value="1"/>
</dbReference>
<protein>
    <recommendedName>
        <fullName evidence="6">Aminoacyl-tRNA synthetase class Ia domain-containing protein</fullName>
    </recommendedName>
</protein>
<sequence length="287" mass="33420">AVMANPKEDYIKAQIDDETWIIAKNLASSLIKDTLGKEFKIIDTFKGAQLENLHYSHPFEDIMDYSKIKADIHKVILSEEYVDVSSGSGLVHSAPGCGPEDFEACYKYKIPPFNNLNEEGVFPEETGKFSGLIAKEDDDKFVEELRQKNALVSTSPIQHEYAHCWRCHQPVIFRLTKQWFFKIEDLKEEMRKLNKKVIWQPDWGGNKWFDSWLENLRDNSITRQRYWGCPAPIWKCDKCKEYTVIGSIDELKKFSKNIPKDLHKPWIDEITIKCKCGSIQKRIPDIL</sequence>
<dbReference type="GO" id="GO:0002161">
    <property type="term" value="F:aminoacyl-tRNA deacylase activity"/>
    <property type="evidence" value="ECO:0007669"/>
    <property type="project" value="InterPro"/>
</dbReference>
<name>X1SZB9_9ZZZZ</name>
<dbReference type="EMBL" id="BARW01015744">
    <property type="protein sequence ID" value="GAI98417.1"/>
    <property type="molecule type" value="Genomic_DNA"/>
</dbReference>
<dbReference type="GO" id="GO:0004822">
    <property type="term" value="F:isoleucine-tRNA ligase activity"/>
    <property type="evidence" value="ECO:0007669"/>
    <property type="project" value="InterPro"/>
</dbReference>
<evidence type="ECO:0000256" key="2">
    <source>
        <dbReference type="ARBA" id="ARBA00022741"/>
    </source>
</evidence>
<dbReference type="Pfam" id="PF00133">
    <property type="entry name" value="tRNA-synt_1"/>
    <property type="match status" value="1"/>
</dbReference>
<dbReference type="SUPFAM" id="SSF52374">
    <property type="entry name" value="Nucleotidylyl transferase"/>
    <property type="match status" value="1"/>
</dbReference>
<reference evidence="7" key="1">
    <citation type="journal article" date="2014" name="Front. Microbiol.">
        <title>High frequency of phylogenetically diverse reductive dehalogenase-homologous genes in deep subseafloor sedimentary metagenomes.</title>
        <authorList>
            <person name="Kawai M."/>
            <person name="Futagami T."/>
            <person name="Toyoda A."/>
            <person name="Takaki Y."/>
            <person name="Nishi S."/>
            <person name="Hori S."/>
            <person name="Arai W."/>
            <person name="Tsubouchi T."/>
            <person name="Morono Y."/>
            <person name="Uchiyama I."/>
            <person name="Ito T."/>
            <person name="Fujiyama A."/>
            <person name="Inagaki F."/>
            <person name="Takami H."/>
        </authorList>
    </citation>
    <scope>NUCLEOTIDE SEQUENCE</scope>
    <source>
        <strain evidence="7">Expedition CK06-06</strain>
    </source>
</reference>
<evidence type="ECO:0000256" key="4">
    <source>
        <dbReference type="ARBA" id="ARBA00022917"/>
    </source>
</evidence>
<keyword evidence="3" id="KW-0067">ATP-binding</keyword>
<dbReference type="Gene3D" id="3.90.740.10">
    <property type="entry name" value="Valyl/Leucyl/Isoleucyl-tRNA synthetase, editing domain"/>
    <property type="match status" value="1"/>
</dbReference>
<organism evidence="7">
    <name type="scientific">marine sediment metagenome</name>
    <dbReference type="NCBI Taxonomy" id="412755"/>
    <lineage>
        <taxon>unclassified sequences</taxon>
        <taxon>metagenomes</taxon>
        <taxon>ecological metagenomes</taxon>
    </lineage>
</organism>
<evidence type="ECO:0000313" key="7">
    <source>
        <dbReference type="EMBL" id="GAI98417.1"/>
    </source>
</evidence>
<keyword evidence="2" id="KW-0547">Nucleotide-binding</keyword>
<dbReference type="InterPro" id="IPR014729">
    <property type="entry name" value="Rossmann-like_a/b/a_fold"/>
</dbReference>
<dbReference type="InterPro" id="IPR009008">
    <property type="entry name" value="Val/Leu/Ile-tRNA-synth_edit"/>
</dbReference>
<dbReference type="GO" id="GO:0006428">
    <property type="term" value="P:isoleucyl-tRNA aminoacylation"/>
    <property type="evidence" value="ECO:0007669"/>
    <property type="project" value="TreeGrafter"/>
</dbReference>
<dbReference type="GO" id="GO:0005524">
    <property type="term" value="F:ATP binding"/>
    <property type="evidence" value="ECO:0007669"/>
    <property type="project" value="UniProtKB-KW"/>
</dbReference>
<feature type="domain" description="Aminoacyl-tRNA synthetase class Ia" evidence="6">
    <location>
        <begin position="100"/>
        <end position="286"/>
    </location>
</feature>
<evidence type="ECO:0000259" key="6">
    <source>
        <dbReference type="Pfam" id="PF00133"/>
    </source>
</evidence>
<dbReference type="PANTHER" id="PTHR42780">
    <property type="entry name" value="SOLEUCYL-TRNA SYNTHETASE"/>
    <property type="match status" value="1"/>
</dbReference>
<dbReference type="InterPro" id="IPR023586">
    <property type="entry name" value="Ile-tRNA-ligase_type2"/>
</dbReference>
<keyword evidence="5" id="KW-0030">Aminoacyl-tRNA synthetase</keyword>
<dbReference type="AlphaFoldDB" id="X1SZB9"/>
<evidence type="ECO:0000256" key="3">
    <source>
        <dbReference type="ARBA" id="ARBA00022840"/>
    </source>
</evidence>
<feature type="non-terminal residue" evidence="7">
    <location>
        <position position="1"/>
    </location>
</feature>
<dbReference type="PANTHER" id="PTHR42780:SF1">
    <property type="entry name" value="ISOLEUCINE--TRNA LIGASE, CYTOPLASMIC"/>
    <property type="match status" value="1"/>
</dbReference>
<keyword evidence="1" id="KW-0436">Ligase</keyword>
<evidence type="ECO:0000256" key="1">
    <source>
        <dbReference type="ARBA" id="ARBA00022598"/>
    </source>
</evidence>
<proteinExistence type="predicted"/>
<gene>
    <name evidence="7" type="ORF">S12H4_27566</name>
</gene>
<comment type="caution">
    <text evidence="7">The sequence shown here is derived from an EMBL/GenBank/DDBJ whole genome shotgun (WGS) entry which is preliminary data.</text>
</comment>
<dbReference type="SUPFAM" id="SSF50677">
    <property type="entry name" value="ValRS/IleRS/LeuRS editing domain"/>
    <property type="match status" value="1"/>
</dbReference>
<evidence type="ECO:0000256" key="5">
    <source>
        <dbReference type="ARBA" id="ARBA00023146"/>
    </source>
</evidence>